<dbReference type="Pfam" id="PF03773">
    <property type="entry name" value="ArsP_1"/>
    <property type="match status" value="1"/>
</dbReference>
<evidence type="ECO:0000259" key="9">
    <source>
        <dbReference type="SMART" id="SM00746"/>
    </source>
</evidence>
<dbReference type="InterPro" id="IPR009078">
    <property type="entry name" value="Ferritin-like_SF"/>
</dbReference>
<dbReference type="SMART" id="SM00746">
    <property type="entry name" value="TRASH"/>
    <property type="match status" value="2"/>
</dbReference>
<feature type="region of interest" description="Disordered" evidence="7">
    <location>
        <begin position="420"/>
        <end position="448"/>
    </location>
</feature>
<feature type="transmembrane region" description="Helical" evidence="8">
    <location>
        <begin position="345"/>
        <end position="364"/>
    </location>
</feature>
<evidence type="ECO:0000256" key="6">
    <source>
        <dbReference type="ARBA" id="ARBA00023136"/>
    </source>
</evidence>
<feature type="domain" description="TRASH" evidence="9">
    <location>
        <begin position="379"/>
        <end position="417"/>
    </location>
</feature>
<evidence type="ECO:0000313" key="10">
    <source>
        <dbReference type="EMBL" id="NYI41319.1"/>
    </source>
</evidence>
<feature type="transmembrane region" description="Helical" evidence="8">
    <location>
        <begin position="16"/>
        <end position="39"/>
    </location>
</feature>
<keyword evidence="3" id="KW-1003">Cell membrane</keyword>
<evidence type="ECO:0000256" key="2">
    <source>
        <dbReference type="ARBA" id="ARBA00006386"/>
    </source>
</evidence>
<evidence type="ECO:0000256" key="4">
    <source>
        <dbReference type="ARBA" id="ARBA00022692"/>
    </source>
</evidence>
<evidence type="ECO:0000256" key="1">
    <source>
        <dbReference type="ARBA" id="ARBA00004651"/>
    </source>
</evidence>
<dbReference type="Pfam" id="PF04945">
    <property type="entry name" value="YHS"/>
    <property type="match status" value="2"/>
</dbReference>
<evidence type="ECO:0000256" key="8">
    <source>
        <dbReference type="SAM" id="Phobius"/>
    </source>
</evidence>
<evidence type="ECO:0000256" key="7">
    <source>
        <dbReference type="SAM" id="MobiDB-lite"/>
    </source>
</evidence>
<dbReference type="GO" id="GO:0005886">
    <property type="term" value="C:plasma membrane"/>
    <property type="evidence" value="ECO:0007669"/>
    <property type="project" value="UniProtKB-SubCell"/>
</dbReference>
<dbReference type="SUPFAM" id="SSF47240">
    <property type="entry name" value="Ferritin-like"/>
    <property type="match status" value="2"/>
</dbReference>
<gene>
    <name evidence="10" type="ORF">BKA03_001438</name>
</gene>
<feature type="transmembrane region" description="Helical" evidence="8">
    <location>
        <begin position="87"/>
        <end position="111"/>
    </location>
</feature>
<evidence type="ECO:0000313" key="11">
    <source>
        <dbReference type="Proteomes" id="UP000547973"/>
    </source>
</evidence>
<dbReference type="InterPro" id="IPR005524">
    <property type="entry name" value="DUF318"/>
</dbReference>
<keyword evidence="11" id="KW-1185">Reference proteome</keyword>
<feature type="transmembrane region" description="Helical" evidence="8">
    <location>
        <begin position="271"/>
        <end position="291"/>
    </location>
</feature>
<dbReference type="AlphaFoldDB" id="A0A7Y9Z9J3"/>
<organism evidence="10 11">
    <name type="scientific">Demequina lutea</name>
    <dbReference type="NCBI Taxonomy" id="431489"/>
    <lineage>
        <taxon>Bacteria</taxon>
        <taxon>Bacillati</taxon>
        <taxon>Actinomycetota</taxon>
        <taxon>Actinomycetes</taxon>
        <taxon>Micrococcales</taxon>
        <taxon>Demequinaceae</taxon>
        <taxon>Demequina</taxon>
    </lineage>
</organism>
<dbReference type="PANTHER" id="PTHR42775:SF1">
    <property type="entry name" value="PERMEASE RV2963-RELATED"/>
    <property type="match status" value="1"/>
</dbReference>
<dbReference type="InterPro" id="IPR011017">
    <property type="entry name" value="TRASH_dom"/>
</dbReference>
<dbReference type="Proteomes" id="UP000547973">
    <property type="component" value="Unassembled WGS sequence"/>
</dbReference>
<dbReference type="GO" id="GO:0016491">
    <property type="term" value="F:oxidoreductase activity"/>
    <property type="evidence" value="ECO:0007669"/>
    <property type="project" value="InterPro"/>
</dbReference>
<name>A0A7Y9Z9J3_9MICO</name>
<evidence type="ECO:0000256" key="3">
    <source>
        <dbReference type="ARBA" id="ARBA00022475"/>
    </source>
</evidence>
<feature type="transmembrane region" description="Helical" evidence="8">
    <location>
        <begin position="303"/>
        <end position="325"/>
    </location>
</feature>
<keyword evidence="4 8" id="KW-0812">Transmembrane</keyword>
<dbReference type="Gene3D" id="1.10.620.20">
    <property type="entry name" value="Ribonucleotide Reductase, subunit A"/>
    <property type="match status" value="2"/>
</dbReference>
<feature type="transmembrane region" description="Helical" evidence="8">
    <location>
        <begin position="204"/>
        <end position="228"/>
    </location>
</feature>
<dbReference type="EMBL" id="JACBZO010000001">
    <property type="protein sequence ID" value="NYI41319.1"/>
    <property type="molecule type" value="Genomic_DNA"/>
</dbReference>
<evidence type="ECO:0000256" key="5">
    <source>
        <dbReference type="ARBA" id="ARBA00022989"/>
    </source>
</evidence>
<dbReference type="InterPro" id="IPR053166">
    <property type="entry name" value="UPF0718_permease"/>
</dbReference>
<dbReference type="InterPro" id="IPR007029">
    <property type="entry name" value="YHS_dom"/>
</dbReference>
<dbReference type="InterPro" id="IPR012348">
    <property type="entry name" value="RNR-like"/>
</dbReference>
<feature type="transmembrane region" description="Helical" evidence="8">
    <location>
        <begin position="60"/>
        <end position="81"/>
    </location>
</feature>
<reference evidence="10 11" key="1">
    <citation type="submission" date="2020-07" db="EMBL/GenBank/DDBJ databases">
        <title>Sequencing the genomes of 1000 actinobacteria strains.</title>
        <authorList>
            <person name="Klenk H.-P."/>
        </authorList>
    </citation>
    <scope>NUCLEOTIDE SEQUENCE [LARGE SCALE GENOMIC DNA]</scope>
    <source>
        <strain evidence="10 11">DSM 19970</strain>
    </source>
</reference>
<comment type="similarity">
    <text evidence="2">Belongs to the UPF0718 family.</text>
</comment>
<feature type="domain" description="TRASH" evidence="9">
    <location>
        <begin position="448"/>
        <end position="486"/>
    </location>
</feature>
<feature type="transmembrane region" description="Helical" evidence="8">
    <location>
        <begin position="240"/>
        <end position="265"/>
    </location>
</feature>
<comment type="caution">
    <text evidence="10">The sequence shown here is derived from an EMBL/GenBank/DDBJ whole genome shotgun (WGS) entry which is preliminary data.</text>
</comment>
<protein>
    <recommendedName>
        <fullName evidence="9">TRASH domain-containing protein</fullName>
    </recommendedName>
</protein>
<sequence>MGFFGTIVSSLAEGFWMFYDTVWALVLGFALSGAVQAFVSKREMQRVLGDHRPKTVVRSSFFGMVSSSCSYAASALAKSLFVRGADFTSSMVFMFASTNLVIELGAVLWLLIGWQFAVAEFVGGSIMIAMLAVVLPRVIDVAELDAARDRLRTRSASRSEHDEHADVQDAPAPLPWRQRIRSRAGWSDASGYTISDVTMLRKELVIGFVVAGFASVAVPTSVWRALFLTGHGIFSALENVIVGPVLAFISFVCSVGNVPLAAALWKGGISFGGVIAFVFADLLALPLVLIYRKFYGTRLAIRLSLVFWATMSLAGLITEGIFTLLGLVPGTLTGGIATVHFGLNYTTILDVIAVIAFGCLYYLYKNASKFGGGGGYAKDPVCGMQVRTADAPAHSTHQGHDFYFCSDKCHDAFEAEPAKYTGGQSAHDTSEMTGHAETGPEASATVRDPVCGMNIDPHTAAGHATHDDVDYWFCSDGCHQDFVADPARYLSSKKAGSA</sequence>
<keyword evidence="6 8" id="KW-0472">Membrane</keyword>
<keyword evidence="5 8" id="KW-1133">Transmembrane helix</keyword>
<dbReference type="PANTHER" id="PTHR42775">
    <property type="entry name" value="PERMEASE RV2963-RELATED"/>
    <property type="match status" value="1"/>
</dbReference>
<comment type="subcellular location">
    <subcellularLocation>
        <location evidence="1">Cell membrane</location>
        <topology evidence="1">Multi-pass membrane protein</topology>
    </subcellularLocation>
</comment>
<accession>A0A7Y9Z9J3</accession>
<proteinExistence type="inferred from homology"/>
<feature type="transmembrane region" description="Helical" evidence="8">
    <location>
        <begin position="118"/>
        <end position="139"/>
    </location>
</feature>
<dbReference type="RefSeq" id="WP_179397731.1">
    <property type="nucleotide sequence ID" value="NZ_JACBZO010000001.1"/>
</dbReference>